<keyword evidence="1" id="KW-1133">Transmembrane helix</keyword>
<accession>A0ABT5T4Q7</accession>
<feature type="transmembrane region" description="Helical" evidence="1">
    <location>
        <begin position="21"/>
        <end position="44"/>
    </location>
</feature>
<gene>
    <name evidence="2" type="ORF">PUT78_03235</name>
</gene>
<organism evidence="2 3">
    <name type="scientific">Roseinatronobacter alkalisoli</name>
    <dbReference type="NCBI Taxonomy" id="3028235"/>
    <lineage>
        <taxon>Bacteria</taxon>
        <taxon>Pseudomonadati</taxon>
        <taxon>Pseudomonadota</taxon>
        <taxon>Alphaproteobacteria</taxon>
        <taxon>Rhodobacterales</taxon>
        <taxon>Paracoccaceae</taxon>
        <taxon>Roseinatronobacter</taxon>
    </lineage>
</organism>
<keyword evidence="1" id="KW-0812">Transmembrane</keyword>
<proteinExistence type="predicted"/>
<keyword evidence="1" id="KW-0472">Membrane</keyword>
<sequence length="53" mass="5842">MAYIDSELRNVRIVWDTIADRLFIIALIAAGMAVAGVLSAYLGYVPHEIVPPR</sequence>
<evidence type="ECO:0000313" key="2">
    <source>
        <dbReference type="EMBL" id="MDD7970102.1"/>
    </source>
</evidence>
<dbReference type="Proteomes" id="UP001431784">
    <property type="component" value="Unassembled WGS sequence"/>
</dbReference>
<protein>
    <submittedName>
        <fullName evidence="2">Uncharacterized protein</fullName>
    </submittedName>
</protein>
<reference evidence="2" key="1">
    <citation type="submission" date="2023-02" db="EMBL/GenBank/DDBJ databases">
        <title>Description of Roseinatronobacter alkalisoli sp. nov., an alkaliphilic bacerium isolated from soda soil.</title>
        <authorList>
            <person name="Wei W."/>
        </authorList>
    </citation>
    <scope>NUCLEOTIDE SEQUENCE</scope>
    <source>
        <strain evidence="2">HJB301</strain>
    </source>
</reference>
<dbReference type="RefSeq" id="WP_274350666.1">
    <property type="nucleotide sequence ID" value="NZ_JAQZSM010000002.1"/>
</dbReference>
<evidence type="ECO:0000256" key="1">
    <source>
        <dbReference type="SAM" id="Phobius"/>
    </source>
</evidence>
<name>A0ABT5T4Q7_9RHOB</name>
<keyword evidence="3" id="KW-1185">Reference proteome</keyword>
<evidence type="ECO:0000313" key="3">
    <source>
        <dbReference type="Proteomes" id="UP001431784"/>
    </source>
</evidence>
<comment type="caution">
    <text evidence="2">The sequence shown here is derived from an EMBL/GenBank/DDBJ whole genome shotgun (WGS) entry which is preliminary data.</text>
</comment>
<dbReference type="EMBL" id="JAQZSM010000002">
    <property type="protein sequence ID" value="MDD7970102.1"/>
    <property type="molecule type" value="Genomic_DNA"/>
</dbReference>